<feature type="domain" description="Acyltransferase 3" evidence="2">
    <location>
        <begin position="30"/>
        <end position="350"/>
    </location>
</feature>
<feature type="transmembrane region" description="Helical" evidence="1">
    <location>
        <begin position="299"/>
        <end position="318"/>
    </location>
</feature>
<dbReference type="GO" id="GO:0016020">
    <property type="term" value="C:membrane"/>
    <property type="evidence" value="ECO:0007669"/>
    <property type="project" value="TreeGrafter"/>
</dbReference>
<dbReference type="SUPFAM" id="SSF52266">
    <property type="entry name" value="SGNH hydrolase"/>
    <property type="match status" value="1"/>
</dbReference>
<keyword evidence="1" id="KW-0812">Transmembrane</keyword>
<feature type="transmembrane region" description="Helical" evidence="1">
    <location>
        <begin position="59"/>
        <end position="76"/>
    </location>
</feature>
<dbReference type="InterPro" id="IPR043968">
    <property type="entry name" value="SGNH"/>
</dbReference>
<organism evidence="4">
    <name type="scientific">Erwinia amylovora ATCC BAA-2158</name>
    <dbReference type="NCBI Taxonomy" id="889211"/>
    <lineage>
        <taxon>Bacteria</taxon>
        <taxon>Pseudomonadati</taxon>
        <taxon>Pseudomonadota</taxon>
        <taxon>Gammaproteobacteria</taxon>
        <taxon>Enterobacterales</taxon>
        <taxon>Erwiniaceae</taxon>
        <taxon>Erwinia</taxon>
    </lineage>
</organism>
<feature type="transmembrane region" description="Helical" evidence="1">
    <location>
        <begin position="219"/>
        <end position="237"/>
    </location>
</feature>
<keyword evidence="1" id="KW-0472">Membrane</keyword>
<feature type="transmembrane region" description="Helical" evidence="1">
    <location>
        <begin position="249"/>
        <end position="265"/>
    </location>
</feature>
<protein>
    <submittedName>
        <fullName evidence="4">O-antigen acetylase</fullName>
        <ecNumber evidence="4">2.3.1.-</ecNumber>
    </submittedName>
</protein>
<dbReference type="Pfam" id="PF19040">
    <property type="entry name" value="SGNH"/>
    <property type="match status" value="1"/>
</dbReference>
<feature type="transmembrane region" description="Helical" evidence="1">
    <location>
        <begin position="35"/>
        <end position="53"/>
    </location>
</feature>
<dbReference type="InterPro" id="IPR002656">
    <property type="entry name" value="Acyl_transf_3_dom"/>
</dbReference>
<feature type="transmembrane region" description="Helical" evidence="1">
    <location>
        <begin position="271"/>
        <end position="290"/>
    </location>
</feature>
<evidence type="ECO:0000256" key="1">
    <source>
        <dbReference type="SAM" id="Phobius"/>
    </source>
</evidence>
<feature type="transmembrane region" description="Helical" evidence="1">
    <location>
        <begin position="338"/>
        <end position="355"/>
    </location>
</feature>
<dbReference type="EC" id="2.3.1.-" evidence="4"/>
<name>E5B283_ERWAM</name>
<feature type="domain" description="SGNH" evidence="3">
    <location>
        <begin position="440"/>
        <end position="642"/>
    </location>
</feature>
<sequence>MSAQSFSHVFLCKIACNYLLLGSEKMKYRADIDGLRALAVLPVIAYHMGIGGIPGGFTGVDIFFVISGYLICGIIYQSALSGQFSYLDFYKRRCLRILPPLFVVLLVTLLFGYYHLLPTQFNDLSNSATATLFSASNLFFWKTTGYFDGPADLKPLLHTWSLAVEEQFYIIFPIVLLFVMRIFRRRTTQIMLLIIVASLALSIYGVTRKPTFTFYMLPTRAWELALGGIIAVAGLEAKVARFSQSFRHGMSLAGLALILYGFLMLNTDMPFPAWNALWPCVGSFLIILAGQQSVISRLLALKPVVYIGMISYCLYLWHWPIIVYARMFFNFAPGVREAVILALTLGLAVASRYLIEIPFRYKLSYVTAARTVTASVIGLVVMAGGTLYKGHFDNHSGHFSPQALALAQYAEYNKMPEFNYQYRRGQCFVDGKNEEDKPFDRAFCLQTTASEKNYVMIGDSHAAHLWRAISLAAGDRVNVIQATSAGCKPLSQQALRNPCSKLVDYVYDEWLPQHKVDGIIISARWSPEDIAPLRATLDHLRSRSDNIMVMGPTVEYTEALPNLLAYQTDGRKDLVASSIKPEIRDTDRKMAEAMSRQGIRYISVWSIVCPGNFCRGLASDGRPFSNDYGHFTLSGAKDVAQQALAQMHNKKFM</sequence>
<feature type="transmembrane region" description="Helical" evidence="1">
    <location>
        <begin position="190"/>
        <end position="207"/>
    </location>
</feature>
<dbReference type="GO" id="GO:0016747">
    <property type="term" value="F:acyltransferase activity, transferring groups other than amino-acyl groups"/>
    <property type="evidence" value="ECO:0007669"/>
    <property type="project" value="InterPro"/>
</dbReference>
<reference evidence="4" key="1">
    <citation type="journal article" date="2011" name="J. Bacteriol.">
        <title>Genome Sequence of an Erwinia amylovora Strain with Pathogenicity Restricted to Rubus Plants.</title>
        <authorList>
            <person name="Powney R."/>
            <person name="Smits T.H."/>
            <person name="Sawbridge T."/>
            <person name="Frey B."/>
            <person name="Blom J."/>
            <person name="Frey J.E."/>
            <person name="Plummer K.M."/>
            <person name="Beer S.V."/>
            <person name="Luck J."/>
            <person name="Duffy B."/>
            <person name="Rodoni B."/>
        </authorList>
    </citation>
    <scope>NUCLEOTIDE SEQUENCE</scope>
    <source>
        <strain evidence="4">ATCC BAA-2158</strain>
    </source>
</reference>
<dbReference type="EMBL" id="FR719187">
    <property type="protein sequence ID" value="CBX79585.1"/>
    <property type="molecule type" value="Genomic_DNA"/>
</dbReference>
<feature type="transmembrane region" description="Helical" evidence="1">
    <location>
        <begin position="367"/>
        <end position="388"/>
    </location>
</feature>
<accession>E5B283</accession>
<dbReference type="Pfam" id="PF01757">
    <property type="entry name" value="Acyl_transf_3"/>
    <property type="match status" value="1"/>
</dbReference>
<keyword evidence="1" id="KW-1133">Transmembrane helix</keyword>
<dbReference type="AlphaFoldDB" id="E5B283"/>
<keyword evidence="4" id="KW-0012">Acyltransferase</keyword>
<gene>
    <name evidence="4" type="ORF">EAIL5_0765</name>
</gene>
<dbReference type="PANTHER" id="PTHR23028">
    <property type="entry name" value="ACETYLTRANSFERASE"/>
    <property type="match status" value="1"/>
</dbReference>
<proteinExistence type="predicted"/>
<evidence type="ECO:0000259" key="3">
    <source>
        <dbReference type="Pfam" id="PF19040"/>
    </source>
</evidence>
<dbReference type="PANTHER" id="PTHR23028:SF53">
    <property type="entry name" value="ACYL_TRANSF_3 DOMAIN-CONTAINING PROTEIN"/>
    <property type="match status" value="1"/>
</dbReference>
<feature type="transmembrane region" description="Helical" evidence="1">
    <location>
        <begin position="97"/>
        <end position="116"/>
    </location>
</feature>
<evidence type="ECO:0000313" key="4">
    <source>
        <dbReference type="EMBL" id="CBX79585.1"/>
    </source>
</evidence>
<dbReference type="GO" id="GO:0009103">
    <property type="term" value="P:lipopolysaccharide biosynthetic process"/>
    <property type="evidence" value="ECO:0007669"/>
    <property type="project" value="TreeGrafter"/>
</dbReference>
<keyword evidence="4" id="KW-0808">Transferase</keyword>
<dbReference type="InterPro" id="IPR050879">
    <property type="entry name" value="Acyltransferase_3"/>
</dbReference>
<feature type="transmembrane region" description="Helical" evidence="1">
    <location>
        <begin position="167"/>
        <end position="183"/>
    </location>
</feature>
<evidence type="ECO:0000259" key="2">
    <source>
        <dbReference type="Pfam" id="PF01757"/>
    </source>
</evidence>